<proteinExistence type="predicted"/>
<evidence type="ECO:0000313" key="1">
    <source>
        <dbReference type="EMBL" id="MCH97748.1"/>
    </source>
</evidence>
<keyword evidence="2" id="KW-1185">Reference proteome</keyword>
<evidence type="ECO:0000313" key="2">
    <source>
        <dbReference type="Proteomes" id="UP000265520"/>
    </source>
</evidence>
<dbReference type="Proteomes" id="UP000265520">
    <property type="component" value="Unassembled WGS sequence"/>
</dbReference>
<organism evidence="1 2">
    <name type="scientific">Trifolium medium</name>
    <dbReference type="NCBI Taxonomy" id="97028"/>
    <lineage>
        <taxon>Eukaryota</taxon>
        <taxon>Viridiplantae</taxon>
        <taxon>Streptophyta</taxon>
        <taxon>Embryophyta</taxon>
        <taxon>Tracheophyta</taxon>
        <taxon>Spermatophyta</taxon>
        <taxon>Magnoliopsida</taxon>
        <taxon>eudicotyledons</taxon>
        <taxon>Gunneridae</taxon>
        <taxon>Pentapetalae</taxon>
        <taxon>rosids</taxon>
        <taxon>fabids</taxon>
        <taxon>Fabales</taxon>
        <taxon>Fabaceae</taxon>
        <taxon>Papilionoideae</taxon>
        <taxon>50 kb inversion clade</taxon>
        <taxon>NPAAA clade</taxon>
        <taxon>Hologalegina</taxon>
        <taxon>IRL clade</taxon>
        <taxon>Trifolieae</taxon>
        <taxon>Trifolium</taxon>
    </lineage>
</organism>
<sequence length="115" mass="12309">TIFRNPNEVKPYVVPSPERCNLPAAAIHASSDAVVVVDMNAPAVHVAQHKWQPNTPDGHGTPFLFQHRKVTAGSAGGTLMRMFKAPAASGDEWRFPQAVAFSVSGIRSQAISSCD</sequence>
<dbReference type="EMBL" id="LXQA010035826">
    <property type="protein sequence ID" value="MCH97748.1"/>
    <property type="molecule type" value="Genomic_DNA"/>
</dbReference>
<accession>A0A392NFB0</accession>
<name>A0A392NFB0_9FABA</name>
<dbReference type="AlphaFoldDB" id="A0A392NFB0"/>
<reference evidence="1 2" key="1">
    <citation type="journal article" date="2018" name="Front. Plant Sci.">
        <title>Red Clover (Trifolium pratense) and Zigzag Clover (T. medium) - A Picture of Genomic Similarities and Differences.</title>
        <authorList>
            <person name="Dluhosova J."/>
            <person name="Istvanek J."/>
            <person name="Nedelnik J."/>
            <person name="Repkova J."/>
        </authorList>
    </citation>
    <scope>NUCLEOTIDE SEQUENCE [LARGE SCALE GENOMIC DNA]</scope>
    <source>
        <strain evidence="2">cv. 10/8</strain>
        <tissue evidence="1">Leaf</tissue>
    </source>
</reference>
<protein>
    <submittedName>
        <fullName evidence="1">BEACH domain-containing protein lvsC</fullName>
    </submittedName>
</protein>
<comment type="caution">
    <text evidence="1">The sequence shown here is derived from an EMBL/GenBank/DDBJ whole genome shotgun (WGS) entry which is preliminary data.</text>
</comment>
<feature type="non-terminal residue" evidence="1">
    <location>
        <position position="1"/>
    </location>
</feature>